<dbReference type="InterPro" id="IPR036388">
    <property type="entry name" value="WH-like_DNA-bd_sf"/>
</dbReference>
<dbReference type="AlphaFoldDB" id="A0A0X8FME7"/>
<reference evidence="4 5" key="1">
    <citation type="journal article" date="2016" name="Genome Announc.">
        <title>Complete Genome Sequences of Aerococcus christensenii CCUG 28831T, Aerococcus sanguinicola CCUG 43001T, Aerococcus urinae CCUG 36881T, Aerococcus urinaeequi CCUG 28094T, Aerococcus urinaehominis CCUG 42038 BT, and Aerococcus viridans CCUG 4311T.</title>
        <authorList>
            <person name="Carkaci D."/>
            <person name="Dargis R."/>
            <person name="Nielsen X.C."/>
            <person name="Skovgaard O."/>
            <person name="Fuursted K."/>
            <person name="Christensen J.J."/>
        </authorList>
    </citation>
    <scope>NUCLEOTIDE SEQUENCE [LARGE SCALE GENOMIC DNA]</scope>
    <source>
        <strain evidence="4 5">CCUG42038B</strain>
    </source>
</reference>
<gene>
    <name evidence="4" type="ORF">AWM75_08395</name>
</gene>
<dbReference type="KEGG" id="auh:AWM75_08395"/>
<dbReference type="GO" id="GO:0003700">
    <property type="term" value="F:DNA-binding transcription factor activity"/>
    <property type="evidence" value="ECO:0007669"/>
    <property type="project" value="InterPro"/>
</dbReference>
<dbReference type="Proteomes" id="UP000062260">
    <property type="component" value="Chromosome"/>
</dbReference>
<name>A0A0X8FME7_9LACT</name>
<dbReference type="Gene3D" id="1.10.10.10">
    <property type="entry name" value="Winged helix-like DNA-binding domain superfamily/Winged helix DNA-binding domain"/>
    <property type="match status" value="1"/>
</dbReference>
<dbReference type="CDD" id="cd07377">
    <property type="entry name" value="WHTH_GntR"/>
    <property type="match status" value="1"/>
</dbReference>
<evidence type="ECO:0000256" key="1">
    <source>
        <dbReference type="ARBA" id="ARBA00023015"/>
    </source>
</evidence>
<dbReference type="InterPro" id="IPR036390">
    <property type="entry name" value="WH_DNA-bd_sf"/>
</dbReference>
<dbReference type="SMART" id="SM00345">
    <property type="entry name" value="HTH_GNTR"/>
    <property type="match status" value="1"/>
</dbReference>
<evidence type="ECO:0000313" key="4">
    <source>
        <dbReference type="EMBL" id="AMB99989.1"/>
    </source>
</evidence>
<evidence type="ECO:0000313" key="5">
    <source>
        <dbReference type="Proteomes" id="UP000062260"/>
    </source>
</evidence>
<dbReference type="GO" id="GO:0003677">
    <property type="term" value="F:DNA binding"/>
    <property type="evidence" value="ECO:0007669"/>
    <property type="project" value="UniProtKB-KW"/>
</dbReference>
<organism evidence="4 5">
    <name type="scientific">Aerococcus urinaehominis</name>
    <dbReference type="NCBI Taxonomy" id="128944"/>
    <lineage>
        <taxon>Bacteria</taxon>
        <taxon>Bacillati</taxon>
        <taxon>Bacillota</taxon>
        <taxon>Bacilli</taxon>
        <taxon>Lactobacillales</taxon>
        <taxon>Aerococcaceae</taxon>
        <taxon>Aerococcus</taxon>
    </lineage>
</organism>
<reference evidence="5" key="2">
    <citation type="submission" date="2016-01" db="EMBL/GenBank/DDBJ databases">
        <title>Six Aerococcus type strain genome sequencing and assembly using PacBio and Illumina Hiseq.</title>
        <authorList>
            <person name="Carkaci D."/>
            <person name="Dargis R."/>
            <person name="Nielsen X.C."/>
            <person name="Skovgaard O."/>
            <person name="Fuursted K."/>
            <person name="Christensen J.J."/>
        </authorList>
    </citation>
    <scope>NUCLEOTIDE SEQUENCE [LARGE SCALE GENOMIC DNA]</scope>
    <source>
        <strain evidence="5">CCUG42038B</strain>
    </source>
</reference>
<evidence type="ECO:0000256" key="3">
    <source>
        <dbReference type="ARBA" id="ARBA00023163"/>
    </source>
</evidence>
<dbReference type="SUPFAM" id="SSF46785">
    <property type="entry name" value="Winged helix' DNA-binding domain"/>
    <property type="match status" value="1"/>
</dbReference>
<accession>A0A0X8FME7</accession>
<dbReference type="PANTHER" id="PTHR38445">
    <property type="entry name" value="HTH-TYPE TRANSCRIPTIONAL REPRESSOR YTRA"/>
    <property type="match status" value="1"/>
</dbReference>
<keyword evidence="2" id="KW-0238">DNA-binding</keyword>
<keyword evidence="3" id="KW-0804">Transcription</keyword>
<dbReference type="RefSeq" id="WP_067980770.1">
    <property type="nucleotide sequence ID" value="NZ_CP014163.1"/>
</dbReference>
<proteinExistence type="predicted"/>
<keyword evidence="5" id="KW-1185">Reference proteome</keyword>
<dbReference type="OrthoDB" id="162505at2"/>
<dbReference type="EMBL" id="CP014163">
    <property type="protein sequence ID" value="AMB99989.1"/>
    <property type="molecule type" value="Genomic_DNA"/>
</dbReference>
<dbReference type="STRING" id="128944.AWM75_08395"/>
<sequence length="119" mass="13314">MEIPIFIQISQFVEDEIMKGALKAHDKVPSTNEFAKTMSVNPATAGKGLNALVDKGVLYKKRGLGMFVTDAAYDLVQADRRQIFKEKTVPQFIRDSQHLNLSLEELLAIIKEAYHAGNH</sequence>
<keyword evidence="1" id="KW-0805">Transcription regulation</keyword>
<dbReference type="InterPro" id="IPR000524">
    <property type="entry name" value="Tscrpt_reg_HTH_GntR"/>
</dbReference>
<dbReference type="Pfam" id="PF00392">
    <property type="entry name" value="GntR"/>
    <property type="match status" value="1"/>
</dbReference>
<dbReference type="PROSITE" id="PS50949">
    <property type="entry name" value="HTH_GNTR"/>
    <property type="match status" value="1"/>
</dbReference>
<evidence type="ECO:0000256" key="2">
    <source>
        <dbReference type="ARBA" id="ARBA00023125"/>
    </source>
</evidence>
<protein>
    <submittedName>
        <fullName evidence="4">GntR family transcriptional regulator</fullName>
    </submittedName>
</protein>
<dbReference type="PANTHER" id="PTHR38445:SF10">
    <property type="entry name" value="GNTR-FAMILY TRANSCRIPTIONAL REGULATOR"/>
    <property type="match status" value="1"/>
</dbReference>